<reference evidence="2" key="1">
    <citation type="journal article" date="2008" name="Nat. Genet.">
        <title>The Pristionchus pacificus genome provides a unique perspective on nematode lifestyle and parasitism.</title>
        <authorList>
            <person name="Dieterich C."/>
            <person name="Clifton S.W."/>
            <person name="Schuster L.N."/>
            <person name="Chinwalla A."/>
            <person name="Delehaunty K."/>
            <person name="Dinkelacker I."/>
            <person name="Fulton L."/>
            <person name="Fulton R."/>
            <person name="Godfrey J."/>
            <person name="Minx P."/>
            <person name="Mitreva M."/>
            <person name="Roeseler W."/>
            <person name="Tian H."/>
            <person name="Witte H."/>
            <person name="Yang S.P."/>
            <person name="Wilson R.K."/>
            <person name="Sommer R.J."/>
        </authorList>
    </citation>
    <scope>NUCLEOTIDE SEQUENCE [LARGE SCALE GENOMIC DNA]</scope>
    <source>
        <strain evidence="2">PS312</strain>
    </source>
</reference>
<accession>A0A2A6B9P0</accession>
<name>A0A2A6B9P0_PRIPA</name>
<keyword evidence="2" id="KW-1185">Reference proteome</keyword>
<organism evidence="1 2">
    <name type="scientific">Pristionchus pacificus</name>
    <name type="common">Parasitic nematode worm</name>
    <dbReference type="NCBI Taxonomy" id="54126"/>
    <lineage>
        <taxon>Eukaryota</taxon>
        <taxon>Metazoa</taxon>
        <taxon>Ecdysozoa</taxon>
        <taxon>Nematoda</taxon>
        <taxon>Chromadorea</taxon>
        <taxon>Rhabditida</taxon>
        <taxon>Rhabditina</taxon>
        <taxon>Diplogasteromorpha</taxon>
        <taxon>Diplogasteroidea</taxon>
        <taxon>Neodiplogasteridae</taxon>
        <taxon>Pristionchus</taxon>
    </lineage>
</organism>
<dbReference type="Proteomes" id="UP000005239">
    <property type="component" value="Unassembled WGS sequence"/>
</dbReference>
<dbReference type="AlphaFoldDB" id="A0A2A6B9P0"/>
<proteinExistence type="predicted"/>
<reference evidence="1" key="2">
    <citation type="submission" date="2022-06" db="UniProtKB">
        <authorList>
            <consortium name="EnsemblMetazoa"/>
        </authorList>
    </citation>
    <scope>IDENTIFICATION</scope>
    <source>
        <strain evidence="1">PS312</strain>
    </source>
</reference>
<dbReference type="EnsemblMetazoa" id="PPA35467.1">
    <property type="protein sequence ID" value="PPA35467.1"/>
    <property type="gene ID" value="WBGene00273836"/>
</dbReference>
<protein>
    <submittedName>
        <fullName evidence="1">Uncharacterized protein</fullName>
    </submittedName>
</protein>
<evidence type="ECO:0000313" key="1">
    <source>
        <dbReference type="EnsemblMetazoa" id="PPA35467.1"/>
    </source>
</evidence>
<gene>
    <name evidence="1" type="primary">WBGene00273836</name>
</gene>
<accession>A0A8R1UPK1</accession>
<sequence length="40" mass="4550">MMSSAAATISIVEREGEKNSWARRIKARVFAQWAIHFSRG</sequence>
<evidence type="ECO:0000313" key="2">
    <source>
        <dbReference type="Proteomes" id="UP000005239"/>
    </source>
</evidence>